<organism evidence="1 2">
    <name type="scientific">Actinomycetospora succinea</name>
    <dbReference type="NCBI Taxonomy" id="663603"/>
    <lineage>
        <taxon>Bacteria</taxon>
        <taxon>Bacillati</taxon>
        <taxon>Actinomycetota</taxon>
        <taxon>Actinomycetes</taxon>
        <taxon>Pseudonocardiales</taxon>
        <taxon>Pseudonocardiaceae</taxon>
        <taxon>Actinomycetospora</taxon>
    </lineage>
</organism>
<comment type="caution">
    <text evidence="1">The sequence shown here is derived from an EMBL/GenBank/DDBJ whole genome shotgun (WGS) entry which is preliminary data.</text>
</comment>
<accession>A0A4R6UYV3</accession>
<dbReference type="Proteomes" id="UP000295705">
    <property type="component" value="Unassembled WGS sequence"/>
</dbReference>
<protein>
    <submittedName>
        <fullName evidence="1">Uncharacterized protein</fullName>
    </submittedName>
</protein>
<dbReference type="AlphaFoldDB" id="A0A4R6UYV3"/>
<proteinExistence type="predicted"/>
<keyword evidence="2" id="KW-1185">Reference proteome</keyword>
<sequence>MMEALDGTRFSHSGIATRIDDGTGPATHLASALATELPDTGFDIGGVRWDEFATFWGKHRDLYCIPMTDELRARALAYLTQFEPEPDKEGSFSFLKLVTVAAGLRSVELEPRWPDLAERLFGAARDVAQAWEATKDDPSYYCAELAAHAYGRPFTRAEMVPAATGLGNGLQEWSWIGRLVRAWGERVDDGGDPTRAETWAALFSLVFSEDWDFVSRAVGASTRSSFYLLGGVRGSVVTPLPLADPPADHPGLAHTGVEIPAALVTPRMLWAAFGRDAIRRVEKS</sequence>
<dbReference type="EMBL" id="SNYO01000011">
    <property type="protein sequence ID" value="TDQ48854.1"/>
    <property type="molecule type" value="Genomic_DNA"/>
</dbReference>
<evidence type="ECO:0000313" key="2">
    <source>
        <dbReference type="Proteomes" id="UP000295705"/>
    </source>
</evidence>
<reference evidence="1 2" key="1">
    <citation type="submission" date="2019-03" db="EMBL/GenBank/DDBJ databases">
        <title>Genomic Encyclopedia of Type Strains, Phase IV (KMG-IV): sequencing the most valuable type-strain genomes for metagenomic binning, comparative biology and taxonomic classification.</title>
        <authorList>
            <person name="Goeker M."/>
        </authorList>
    </citation>
    <scope>NUCLEOTIDE SEQUENCE [LARGE SCALE GENOMIC DNA]</scope>
    <source>
        <strain evidence="1 2">DSM 45775</strain>
    </source>
</reference>
<gene>
    <name evidence="1" type="ORF">EV188_11124</name>
</gene>
<evidence type="ECO:0000313" key="1">
    <source>
        <dbReference type="EMBL" id="TDQ48854.1"/>
    </source>
</evidence>
<name>A0A4R6UYV3_9PSEU</name>